<proteinExistence type="predicted"/>
<protein>
    <submittedName>
        <fullName evidence="1">Uncharacterized protein</fullName>
    </submittedName>
</protein>
<dbReference type="Proteomes" id="UP000050827">
    <property type="component" value="Unassembled WGS sequence"/>
</dbReference>
<gene>
    <name evidence="1" type="ORF">AAY42_01735</name>
</gene>
<organism evidence="1 2">
    <name type="scientific">Flagellimonas eckloniae</name>
    <dbReference type="NCBI Taxonomy" id="346185"/>
    <lineage>
        <taxon>Bacteria</taxon>
        <taxon>Pseudomonadati</taxon>
        <taxon>Bacteroidota</taxon>
        <taxon>Flavobacteriia</taxon>
        <taxon>Flavobacteriales</taxon>
        <taxon>Flavobacteriaceae</taxon>
        <taxon>Flagellimonas</taxon>
    </lineage>
</organism>
<name>A0A0Q1DJ35_9FLAO</name>
<dbReference type="PATRIC" id="fig|1547436.3.peg.363"/>
<comment type="caution">
    <text evidence="1">The sequence shown here is derived from an EMBL/GenBank/DDBJ whole genome shotgun (WGS) entry which is preliminary data.</text>
</comment>
<dbReference type="RefSeq" id="WP_055392288.1">
    <property type="nucleotide sequence ID" value="NZ_LCTZ01000002.1"/>
</dbReference>
<dbReference type="AlphaFoldDB" id="A0A0Q1DJ35"/>
<sequence>MSLKLTFRILTFSICFLFQNYSLAQHLEKWYLDENNIKISETTYQRKLDSDIYITEILGNKDTLIYRLQLKELLGVLEEKKRTQLFQILAQRNGVDTTKTIFIRYTDTLYSKEVLKGRKQKIPLKNGHTSYSNDYEQFIRNSKSWVKRKNKKLVTYNFYSHNQNSNDEFDGTQWHKDPLSLIKKMFSSFNSNYGFFLAIHPDGRYWVSNSCLTNNLDKKMVDDKAWNQHYASYQGKYLQLNPIQRK</sequence>
<dbReference type="EMBL" id="LCTZ01000002">
    <property type="protein sequence ID" value="KQC28752.1"/>
    <property type="molecule type" value="Genomic_DNA"/>
</dbReference>
<evidence type="ECO:0000313" key="1">
    <source>
        <dbReference type="EMBL" id="KQC28752.1"/>
    </source>
</evidence>
<keyword evidence="2" id="KW-1185">Reference proteome</keyword>
<accession>A0A0Q1DJ35</accession>
<evidence type="ECO:0000313" key="2">
    <source>
        <dbReference type="Proteomes" id="UP000050827"/>
    </source>
</evidence>
<dbReference type="OrthoDB" id="1445917at2"/>
<dbReference type="STRING" id="346185.AAY42_01735"/>
<reference evidence="1 2" key="1">
    <citation type="submission" date="2015-04" db="EMBL/GenBank/DDBJ databases">
        <title>Complete genome of flavobacterium.</title>
        <authorList>
            <person name="Kwon Y.M."/>
            <person name="Kim S.-J."/>
        </authorList>
    </citation>
    <scope>NUCLEOTIDE SEQUENCE [LARGE SCALE GENOMIC DNA]</scope>
    <source>
        <strain evidence="1 2">DK169</strain>
    </source>
</reference>